<evidence type="ECO:0008006" key="4">
    <source>
        <dbReference type="Google" id="ProtNLM"/>
    </source>
</evidence>
<dbReference type="Proteomes" id="UP000075515">
    <property type="component" value="Unassembled WGS sequence"/>
</dbReference>
<proteinExistence type="predicted"/>
<accession>A0A150T717</accession>
<evidence type="ECO:0000313" key="2">
    <source>
        <dbReference type="EMBL" id="KYG01141.1"/>
    </source>
</evidence>
<name>A0A150T717_SORCE</name>
<evidence type="ECO:0000313" key="3">
    <source>
        <dbReference type="Proteomes" id="UP000075515"/>
    </source>
</evidence>
<evidence type="ECO:0000256" key="1">
    <source>
        <dbReference type="SAM" id="SignalP"/>
    </source>
</evidence>
<gene>
    <name evidence="2" type="ORF">BE18_17435</name>
</gene>
<feature type="chain" id="PRO_5010449956" description="Secreted protein" evidence="1">
    <location>
        <begin position="24"/>
        <end position="59"/>
    </location>
</feature>
<reference evidence="2 3" key="1">
    <citation type="submission" date="2014-02" db="EMBL/GenBank/DDBJ databases">
        <title>The small core and large imbalanced accessory genome model reveals a collaborative survival strategy of Sorangium cellulosum strains in nature.</title>
        <authorList>
            <person name="Han K."/>
            <person name="Peng R."/>
            <person name="Blom J."/>
            <person name="Li Y.-Z."/>
        </authorList>
    </citation>
    <scope>NUCLEOTIDE SEQUENCE [LARGE SCALE GENOMIC DNA]</scope>
    <source>
        <strain evidence="2 3">So0149</strain>
    </source>
</reference>
<dbReference type="AlphaFoldDB" id="A0A150T717"/>
<sequence length="59" mass="5847">MNFAALAALPTCRAAACVAAAVAAPRDSLSLVGSLSCSLSLSPSRTLMSLALSLLRAPS</sequence>
<organism evidence="2 3">
    <name type="scientific">Sorangium cellulosum</name>
    <name type="common">Polyangium cellulosum</name>
    <dbReference type="NCBI Taxonomy" id="56"/>
    <lineage>
        <taxon>Bacteria</taxon>
        <taxon>Pseudomonadati</taxon>
        <taxon>Myxococcota</taxon>
        <taxon>Polyangia</taxon>
        <taxon>Polyangiales</taxon>
        <taxon>Polyangiaceae</taxon>
        <taxon>Sorangium</taxon>
    </lineage>
</organism>
<protein>
    <recommendedName>
        <fullName evidence="4">Secreted protein</fullName>
    </recommendedName>
</protein>
<keyword evidence="1" id="KW-0732">Signal</keyword>
<dbReference type="EMBL" id="JEMC01000913">
    <property type="protein sequence ID" value="KYG01141.1"/>
    <property type="molecule type" value="Genomic_DNA"/>
</dbReference>
<comment type="caution">
    <text evidence="2">The sequence shown here is derived from an EMBL/GenBank/DDBJ whole genome shotgun (WGS) entry which is preliminary data.</text>
</comment>
<feature type="signal peptide" evidence="1">
    <location>
        <begin position="1"/>
        <end position="23"/>
    </location>
</feature>